<feature type="compositionally biased region" description="Acidic residues" evidence="1">
    <location>
        <begin position="206"/>
        <end position="223"/>
    </location>
</feature>
<dbReference type="EMBL" id="JARJLG010000315">
    <property type="protein sequence ID" value="KAJ7717621.1"/>
    <property type="molecule type" value="Genomic_DNA"/>
</dbReference>
<feature type="region of interest" description="Disordered" evidence="1">
    <location>
        <begin position="1"/>
        <end position="110"/>
    </location>
</feature>
<keyword evidence="3" id="KW-1185">Reference proteome</keyword>
<reference evidence="2" key="1">
    <citation type="submission" date="2023-03" db="EMBL/GenBank/DDBJ databases">
        <title>Massive genome expansion in bonnet fungi (Mycena s.s.) driven by repeated elements and novel gene families across ecological guilds.</title>
        <authorList>
            <consortium name="Lawrence Berkeley National Laboratory"/>
            <person name="Harder C.B."/>
            <person name="Miyauchi S."/>
            <person name="Viragh M."/>
            <person name="Kuo A."/>
            <person name="Thoen E."/>
            <person name="Andreopoulos B."/>
            <person name="Lu D."/>
            <person name="Skrede I."/>
            <person name="Drula E."/>
            <person name="Henrissat B."/>
            <person name="Morin E."/>
            <person name="Kohler A."/>
            <person name="Barry K."/>
            <person name="LaButti K."/>
            <person name="Morin E."/>
            <person name="Salamov A."/>
            <person name="Lipzen A."/>
            <person name="Mereny Z."/>
            <person name="Hegedus B."/>
            <person name="Baldrian P."/>
            <person name="Stursova M."/>
            <person name="Weitz H."/>
            <person name="Taylor A."/>
            <person name="Grigoriev I.V."/>
            <person name="Nagy L.G."/>
            <person name="Martin F."/>
            <person name="Kauserud H."/>
        </authorList>
    </citation>
    <scope>NUCLEOTIDE SEQUENCE</scope>
    <source>
        <strain evidence="2">CBHHK188m</strain>
    </source>
</reference>
<proteinExistence type="predicted"/>
<name>A0AAD7HCV5_9AGAR</name>
<feature type="compositionally biased region" description="Low complexity" evidence="1">
    <location>
        <begin position="93"/>
        <end position="106"/>
    </location>
</feature>
<evidence type="ECO:0000256" key="1">
    <source>
        <dbReference type="SAM" id="MobiDB-lite"/>
    </source>
</evidence>
<organism evidence="2 3">
    <name type="scientific">Mycena maculata</name>
    <dbReference type="NCBI Taxonomy" id="230809"/>
    <lineage>
        <taxon>Eukaryota</taxon>
        <taxon>Fungi</taxon>
        <taxon>Dikarya</taxon>
        <taxon>Basidiomycota</taxon>
        <taxon>Agaricomycotina</taxon>
        <taxon>Agaricomycetes</taxon>
        <taxon>Agaricomycetidae</taxon>
        <taxon>Agaricales</taxon>
        <taxon>Marasmiineae</taxon>
        <taxon>Mycenaceae</taxon>
        <taxon>Mycena</taxon>
    </lineage>
</organism>
<feature type="region of interest" description="Disordered" evidence="1">
    <location>
        <begin position="186"/>
        <end position="223"/>
    </location>
</feature>
<gene>
    <name evidence="2" type="ORF">DFH07DRAFT_340497</name>
</gene>
<protein>
    <submittedName>
        <fullName evidence="2">Uncharacterized protein</fullName>
    </submittedName>
</protein>
<comment type="caution">
    <text evidence="2">The sequence shown here is derived from an EMBL/GenBank/DDBJ whole genome shotgun (WGS) entry which is preliminary data.</text>
</comment>
<sequence>MPVSSTVSLPLPPQRNGDSLRLHIPEPPAYSPSPNASLPPEFLERKTRPLPSPPNKNLASPRPTPRRRASGGFFVYPPPPRTERFYICNPGNSPLSPDQPQLPSPLAVRPSLHITPPTPLPPPTPAVFRSHINLVSPVLAPTRPDEHVPPSGEPLPKVRPVHRRFGASVGSVPDSALAELRRMGLREGNAPARSPTLPTFSGGGDSDSDTSSDEDDAALEEEEYSWVVTEVARGVRPKDRNSLKWVQDLGEDRWVADRYSSILRAL</sequence>
<evidence type="ECO:0000313" key="3">
    <source>
        <dbReference type="Proteomes" id="UP001215280"/>
    </source>
</evidence>
<dbReference type="Proteomes" id="UP001215280">
    <property type="component" value="Unassembled WGS sequence"/>
</dbReference>
<dbReference type="AlphaFoldDB" id="A0AAD7HCV5"/>
<accession>A0AAD7HCV5</accession>
<evidence type="ECO:0000313" key="2">
    <source>
        <dbReference type="EMBL" id="KAJ7717621.1"/>
    </source>
</evidence>
<feature type="region of interest" description="Disordered" evidence="1">
    <location>
        <begin position="140"/>
        <end position="159"/>
    </location>
</feature>